<evidence type="ECO:0000256" key="16">
    <source>
        <dbReference type="ARBA" id="ARBA00049209"/>
    </source>
</evidence>
<comment type="caution">
    <text evidence="22">The sequence shown here is derived from an EMBL/GenBank/DDBJ whole genome shotgun (WGS) entry which is preliminary data.</text>
</comment>
<dbReference type="SUPFAM" id="SSF53613">
    <property type="entry name" value="Ribokinase-like"/>
    <property type="match status" value="1"/>
</dbReference>
<evidence type="ECO:0000256" key="19">
    <source>
        <dbReference type="PIRNR" id="PIRNR017184"/>
    </source>
</evidence>
<evidence type="ECO:0000256" key="17">
    <source>
        <dbReference type="HAMAP-Rule" id="MF_01965"/>
    </source>
</evidence>
<dbReference type="NCBIfam" id="TIGR00196">
    <property type="entry name" value="yjeF_cterm"/>
    <property type="match status" value="1"/>
</dbReference>
<feature type="binding site" evidence="17">
    <location>
        <position position="388"/>
    </location>
    <ligand>
        <name>(6S)-NADPHX</name>
        <dbReference type="ChEBI" id="CHEBI:64076"/>
    </ligand>
</feature>
<evidence type="ECO:0000256" key="14">
    <source>
        <dbReference type="ARBA" id="ARBA00025153"/>
    </source>
</evidence>
<feature type="binding site" evidence="18">
    <location>
        <begin position="142"/>
        <end position="148"/>
    </location>
    <ligand>
        <name>(6S)-NADPHX</name>
        <dbReference type="ChEBI" id="CHEBI:64076"/>
    </ligand>
</feature>
<comment type="cofactor">
    <cofactor evidence="18 19">
        <name>K(+)</name>
        <dbReference type="ChEBI" id="CHEBI:29103"/>
    </cofactor>
    <text evidence="18 19">Binds 1 potassium ion per subunit.</text>
</comment>
<comment type="function">
    <text evidence="17">Catalyzes the dehydration of the S-form of NAD(P)HX at the expense of ADP, which is converted to AMP. Together with NAD(P)HX epimerase, which catalyzes the epimerization of the S- and R-forms, the enzyme allows the repair of both epimers of NAD(P)HX, a damaged form of NAD(P)H that is a result of enzymatic or heat-dependent hydration.</text>
</comment>
<feature type="binding site" evidence="17">
    <location>
        <position position="329"/>
    </location>
    <ligand>
        <name>(6S)-NADPHX</name>
        <dbReference type="ChEBI" id="CHEBI:64076"/>
    </ligand>
</feature>
<comment type="similarity">
    <text evidence="18">Belongs to the NnrE/AIBP family.</text>
</comment>
<dbReference type="PIRSF" id="PIRSF017184">
    <property type="entry name" value="Nnr"/>
    <property type="match status" value="1"/>
</dbReference>
<evidence type="ECO:0000313" key="22">
    <source>
        <dbReference type="EMBL" id="MCF2949036.1"/>
    </source>
</evidence>
<accession>A0ABS9D7W4</accession>
<evidence type="ECO:0000256" key="12">
    <source>
        <dbReference type="ARBA" id="ARBA00023239"/>
    </source>
</evidence>
<name>A0ABS9D7W4_9ALTE</name>
<feature type="binding site" evidence="18">
    <location>
        <position position="174"/>
    </location>
    <ligand>
        <name>K(+)</name>
        <dbReference type="ChEBI" id="CHEBI:29103"/>
    </ligand>
</feature>
<evidence type="ECO:0000256" key="7">
    <source>
        <dbReference type="ARBA" id="ARBA00022840"/>
    </source>
</evidence>
<comment type="catalytic activity">
    <reaction evidence="1 18 19">
        <text>(6R)-NADHX = (6S)-NADHX</text>
        <dbReference type="Rhea" id="RHEA:32215"/>
        <dbReference type="ChEBI" id="CHEBI:64074"/>
        <dbReference type="ChEBI" id="CHEBI:64075"/>
        <dbReference type="EC" id="5.1.99.6"/>
    </reaction>
</comment>
<comment type="similarity">
    <text evidence="3 19">In the N-terminal section; belongs to the NnrE/AIBP family.</text>
</comment>
<dbReference type="NCBIfam" id="TIGR00197">
    <property type="entry name" value="yjeF_nterm"/>
    <property type="match status" value="1"/>
</dbReference>
<comment type="caution">
    <text evidence="18">Lacks conserved residue(s) required for the propagation of feature annotation.</text>
</comment>
<feature type="binding site" evidence="18">
    <location>
        <position position="138"/>
    </location>
    <ligand>
        <name>K(+)</name>
        <dbReference type="ChEBI" id="CHEBI:29103"/>
    </ligand>
</feature>
<dbReference type="InterPro" id="IPR036652">
    <property type="entry name" value="YjeF_N_dom_sf"/>
</dbReference>
<comment type="catalytic activity">
    <reaction evidence="15 17 19">
        <text>(6S)-NADHX + ADP = AMP + phosphate + NADH + H(+)</text>
        <dbReference type="Rhea" id="RHEA:32223"/>
        <dbReference type="ChEBI" id="CHEBI:15378"/>
        <dbReference type="ChEBI" id="CHEBI:43474"/>
        <dbReference type="ChEBI" id="CHEBI:57945"/>
        <dbReference type="ChEBI" id="CHEBI:64074"/>
        <dbReference type="ChEBI" id="CHEBI:456215"/>
        <dbReference type="ChEBI" id="CHEBI:456216"/>
        <dbReference type="EC" id="4.2.1.136"/>
    </reaction>
</comment>
<keyword evidence="5 18" id="KW-0479">Metal-binding</keyword>
<dbReference type="Pfam" id="PF03853">
    <property type="entry name" value="YjeF_N"/>
    <property type="match status" value="1"/>
</dbReference>
<evidence type="ECO:0000259" key="21">
    <source>
        <dbReference type="PROSITE" id="PS51385"/>
    </source>
</evidence>
<evidence type="ECO:0000256" key="1">
    <source>
        <dbReference type="ARBA" id="ARBA00000013"/>
    </source>
</evidence>
<comment type="function">
    <text evidence="14 19">Bifunctional enzyme that catalyzes the epimerization of the S- and R-forms of NAD(P)HX and the dehydration of the S-form of NAD(P)HX at the expense of ADP, which is converted to AMP. This allows the repair of both epimers of NAD(P)HX, a damaged form of NAD(P)H that is a result of enzymatic or heat-dependent hydration.</text>
</comment>
<keyword evidence="11 18" id="KW-0413">Isomerase</keyword>
<evidence type="ECO:0000256" key="3">
    <source>
        <dbReference type="ARBA" id="ARBA00006001"/>
    </source>
</evidence>
<feature type="binding site" evidence="18">
    <location>
        <position position="75"/>
    </location>
    <ligand>
        <name>K(+)</name>
        <dbReference type="ChEBI" id="CHEBI:29103"/>
    </ligand>
</feature>
<keyword evidence="8 17" id="KW-0521">NADP</keyword>
<keyword evidence="7 17" id="KW-0067">ATP-binding</keyword>
<feature type="binding site" evidence="17">
    <location>
        <position position="460"/>
    </location>
    <ligand>
        <name>(6S)-NADPHX</name>
        <dbReference type="ChEBI" id="CHEBI:64076"/>
    </ligand>
</feature>
<evidence type="ECO:0000256" key="6">
    <source>
        <dbReference type="ARBA" id="ARBA00022741"/>
    </source>
</evidence>
<dbReference type="SUPFAM" id="SSF64153">
    <property type="entry name" value="YjeF N-terminal domain-like"/>
    <property type="match status" value="1"/>
</dbReference>
<feature type="binding site" evidence="17">
    <location>
        <position position="459"/>
    </location>
    <ligand>
        <name>AMP</name>
        <dbReference type="ChEBI" id="CHEBI:456215"/>
    </ligand>
</feature>
<dbReference type="Proteomes" id="UP001521137">
    <property type="component" value="Unassembled WGS sequence"/>
</dbReference>
<keyword evidence="23" id="KW-1185">Reference proteome</keyword>
<dbReference type="InterPro" id="IPR004443">
    <property type="entry name" value="YjeF_N_dom"/>
</dbReference>
<evidence type="ECO:0000256" key="15">
    <source>
        <dbReference type="ARBA" id="ARBA00048238"/>
    </source>
</evidence>
<dbReference type="HAMAP" id="MF_01965">
    <property type="entry name" value="NADHX_dehydratase"/>
    <property type="match status" value="1"/>
</dbReference>
<evidence type="ECO:0000256" key="10">
    <source>
        <dbReference type="ARBA" id="ARBA00023027"/>
    </source>
</evidence>
<dbReference type="RefSeq" id="WP_235313076.1">
    <property type="nucleotide sequence ID" value="NZ_JAKGAS010000007.1"/>
</dbReference>
<comment type="catalytic activity">
    <reaction evidence="2 18 19">
        <text>(6R)-NADPHX = (6S)-NADPHX</text>
        <dbReference type="Rhea" id="RHEA:32227"/>
        <dbReference type="ChEBI" id="CHEBI:64076"/>
        <dbReference type="ChEBI" id="CHEBI:64077"/>
        <dbReference type="EC" id="5.1.99.6"/>
    </reaction>
</comment>
<evidence type="ECO:0000256" key="5">
    <source>
        <dbReference type="ARBA" id="ARBA00022723"/>
    </source>
</evidence>
<comment type="similarity">
    <text evidence="4 19">In the C-terminal section; belongs to the NnrD/CARKD family.</text>
</comment>
<keyword evidence="12 17" id="KW-0456">Lyase</keyword>
<dbReference type="PROSITE" id="PS51385">
    <property type="entry name" value="YJEF_N"/>
    <property type="match status" value="1"/>
</dbReference>
<dbReference type="PROSITE" id="PS51383">
    <property type="entry name" value="YJEF_C_3"/>
    <property type="match status" value="1"/>
</dbReference>
<protein>
    <recommendedName>
        <fullName evidence="19">Bifunctional NAD(P)H-hydrate repair enzyme</fullName>
    </recommendedName>
    <alternativeName>
        <fullName evidence="19">Nicotinamide nucleotide repair protein</fullName>
    </alternativeName>
    <domain>
        <recommendedName>
            <fullName evidence="19">ADP-dependent (S)-NAD(P)H-hydrate dehydratase</fullName>
            <ecNumber evidence="19">4.2.1.136</ecNumber>
        </recommendedName>
        <alternativeName>
            <fullName evidence="19">ADP-dependent NAD(P)HX dehydratase</fullName>
        </alternativeName>
    </domain>
    <domain>
        <recommendedName>
            <fullName evidence="19">NAD(P)H-hydrate epimerase</fullName>
            <ecNumber evidence="19">5.1.99.6</ecNumber>
        </recommendedName>
    </domain>
</protein>
<dbReference type="Pfam" id="PF01256">
    <property type="entry name" value="Carb_kinase"/>
    <property type="match status" value="1"/>
</dbReference>
<comment type="subunit">
    <text evidence="17">Homotetramer.</text>
</comment>
<dbReference type="InterPro" id="IPR029056">
    <property type="entry name" value="Ribokinase-like"/>
</dbReference>
<evidence type="ECO:0000256" key="13">
    <source>
        <dbReference type="ARBA" id="ARBA00023268"/>
    </source>
</evidence>
<reference evidence="22 23" key="1">
    <citation type="submission" date="2022-01" db="EMBL/GenBank/DDBJ databases">
        <title>Paraglaciecola sp. G1-23.</title>
        <authorList>
            <person name="Jin M.S."/>
            <person name="Han D.M."/>
            <person name="Kim H.M."/>
            <person name="Jeon C.O."/>
        </authorList>
    </citation>
    <scope>NUCLEOTIDE SEQUENCE [LARGE SCALE GENOMIC DNA]</scope>
    <source>
        <strain evidence="22 23">G1-23</strain>
    </source>
</reference>
<dbReference type="Gene3D" id="3.40.1190.20">
    <property type="match status" value="1"/>
</dbReference>
<dbReference type="EC" id="4.2.1.136" evidence="19"/>
<dbReference type="InterPro" id="IPR030677">
    <property type="entry name" value="Nnr"/>
</dbReference>
<comment type="similarity">
    <text evidence="17">Belongs to the NnrD/CARKD family.</text>
</comment>
<gene>
    <name evidence="17" type="primary">nnrD</name>
    <name evidence="18" type="synonym">nnrE</name>
    <name evidence="22" type="ORF">L0668_13020</name>
</gene>
<dbReference type="Gene3D" id="3.40.50.10260">
    <property type="entry name" value="YjeF N-terminal domain"/>
    <property type="match status" value="1"/>
</dbReference>
<comment type="catalytic activity">
    <reaction evidence="16 17 19">
        <text>(6S)-NADPHX + ADP = AMP + phosphate + NADPH + H(+)</text>
        <dbReference type="Rhea" id="RHEA:32235"/>
        <dbReference type="ChEBI" id="CHEBI:15378"/>
        <dbReference type="ChEBI" id="CHEBI:43474"/>
        <dbReference type="ChEBI" id="CHEBI:57783"/>
        <dbReference type="ChEBI" id="CHEBI:64076"/>
        <dbReference type="ChEBI" id="CHEBI:456215"/>
        <dbReference type="ChEBI" id="CHEBI:456216"/>
        <dbReference type="EC" id="4.2.1.136"/>
    </reaction>
</comment>
<dbReference type="InterPro" id="IPR000631">
    <property type="entry name" value="CARKD"/>
</dbReference>
<evidence type="ECO:0000256" key="2">
    <source>
        <dbReference type="ARBA" id="ARBA00000909"/>
    </source>
</evidence>
<evidence type="ECO:0000256" key="9">
    <source>
        <dbReference type="ARBA" id="ARBA00022958"/>
    </source>
</evidence>
<dbReference type="EMBL" id="JAKGAS010000007">
    <property type="protein sequence ID" value="MCF2949036.1"/>
    <property type="molecule type" value="Genomic_DNA"/>
</dbReference>
<comment type="cofactor">
    <cofactor evidence="17">
        <name>Mg(2+)</name>
        <dbReference type="ChEBI" id="CHEBI:18420"/>
    </cofactor>
</comment>
<comment type="function">
    <text evidence="18">Catalyzes the epimerization of the S- and R-forms of NAD(P)HX, a damaged form of NAD(P)H that is a result of enzymatic or heat-dependent hydration. This is a prerequisite for the S-specific NAD(P)H-hydrate dehydratase to allow the repair of both epimers of NAD(P)HX.</text>
</comment>
<sequence length="519" mass="55635">MMTLPNLLNEQAAEILAYKAVSSEQVKKFEPQAAKNADCSMFELMTRAGEAGFEVLKTHWPKVTKIAVVTGNGNNAGDAYILARLALQSGMQVCVFCENIERELLADAGLAQREWVAAGGESKNFSCIDFSDFEIIVDGILGTGVEGEVKQSFQLLIEKINQTAMPRLSLDLPSGMHANTGIPMPICVHADITVSFIAPKLGLLTGIGKELCGRIELTDLAIGKAFYQLVNVDSQVVNWSLLNPIKSRPVNGNKGSFGKVLCIGGNQGMPGAIRLSAESALRAGTGLVKVYCHQSSGLHVASGRPEIMLQYQDLEAALNWCTCVVIGPGLGQDQWAVQKLDHVLRYLTTDPKSLVVDADALNLLADKKDKTNLYNIFSKLPACILTPHPGEAARLLKVQIKDIENNRYLASENISKMYGGTCVLKGAGTLIQTAETQNKNQCSWVCNGGNPGMATAGMGDLLTGIISAFLAQGMPEQQAAIYAVCAHAEAGDRVARQYGQRGMIASDLLTPLRAIINGL</sequence>
<evidence type="ECO:0000313" key="23">
    <source>
        <dbReference type="Proteomes" id="UP001521137"/>
    </source>
</evidence>
<keyword evidence="6 17" id="KW-0547">Nucleotide-binding</keyword>
<evidence type="ECO:0000256" key="11">
    <source>
        <dbReference type="ARBA" id="ARBA00023235"/>
    </source>
</evidence>
<evidence type="ECO:0000256" key="18">
    <source>
        <dbReference type="HAMAP-Rule" id="MF_01966"/>
    </source>
</evidence>
<feature type="binding site" evidence="17">
    <location>
        <begin position="425"/>
        <end position="429"/>
    </location>
    <ligand>
        <name>AMP</name>
        <dbReference type="ChEBI" id="CHEBI:456215"/>
    </ligand>
</feature>
<organism evidence="22 23">
    <name type="scientific">Paraglaciecola algarum</name>
    <dbReference type="NCBI Taxonomy" id="3050085"/>
    <lineage>
        <taxon>Bacteria</taxon>
        <taxon>Pseudomonadati</taxon>
        <taxon>Pseudomonadota</taxon>
        <taxon>Gammaproteobacteria</taxon>
        <taxon>Alteromonadales</taxon>
        <taxon>Alteromonadaceae</taxon>
        <taxon>Paraglaciecola</taxon>
    </lineage>
</organism>
<feature type="binding site" evidence="18">
    <location>
        <position position="171"/>
    </location>
    <ligand>
        <name>(6S)-NADPHX</name>
        <dbReference type="ChEBI" id="CHEBI:64076"/>
    </ligand>
</feature>
<keyword evidence="13" id="KW-0511">Multifunctional enzyme</keyword>
<dbReference type="PANTHER" id="PTHR12592">
    <property type="entry name" value="ATP-DEPENDENT (S)-NAD(P)H-HYDRATE DEHYDRATASE FAMILY MEMBER"/>
    <property type="match status" value="1"/>
</dbReference>
<dbReference type="HAMAP" id="MF_01966">
    <property type="entry name" value="NADHX_epimerase"/>
    <property type="match status" value="1"/>
</dbReference>
<keyword evidence="9 18" id="KW-0630">Potassium</keyword>
<evidence type="ECO:0000256" key="4">
    <source>
        <dbReference type="ARBA" id="ARBA00009524"/>
    </source>
</evidence>
<feature type="binding site" evidence="17">
    <location>
        <position position="272"/>
    </location>
    <ligand>
        <name>(6S)-NADPHX</name>
        <dbReference type="ChEBI" id="CHEBI:64076"/>
    </ligand>
</feature>
<dbReference type="PANTHER" id="PTHR12592:SF0">
    <property type="entry name" value="ATP-DEPENDENT (S)-NAD(P)H-HYDRATE DEHYDRATASE"/>
    <property type="match status" value="1"/>
</dbReference>
<dbReference type="EC" id="5.1.99.6" evidence="19"/>
<feature type="domain" description="YjeF C-terminal" evidence="20">
    <location>
        <begin position="237"/>
        <end position="519"/>
    </location>
</feature>
<feature type="domain" description="YjeF N-terminal" evidence="21">
    <location>
        <begin position="26"/>
        <end position="228"/>
    </location>
</feature>
<dbReference type="CDD" id="cd01171">
    <property type="entry name" value="YXKO-related"/>
    <property type="match status" value="1"/>
</dbReference>
<evidence type="ECO:0000259" key="20">
    <source>
        <dbReference type="PROSITE" id="PS51383"/>
    </source>
</evidence>
<keyword evidence="10 17" id="KW-0520">NAD</keyword>
<evidence type="ECO:0000256" key="8">
    <source>
        <dbReference type="ARBA" id="ARBA00022857"/>
    </source>
</evidence>
<proteinExistence type="inferred from homology"/>